<gene>
    <name evidence="13" type="ORF">CF15_05190</name>
</gene>
<name>A0A0V8RVT4_PYROC</name>
<keyword evidence="8" id="KW-0067">ATP-binding</keyword>
<keyword evidence="4" id="KW-0808">Transferase</keyword>
<feature type="domain" description="Protein kinase" evidence="12">
    <location>
        <begin position="48"/>
        <end position="280"/>
    </location>
</feature>
<dbReference type="CDD" id="cd05145">
    <property type="entry name" value="RIO1_like"/>
    <property type="match status" value="1"/>
</dbReference>
<dbReference type="GO" id="GO:0046872">
    <property type="term" value="F:metal ion binding"/>
    <property type="evidence" value="ECO:0007669"/>
    <property type="project" value="UniProtKB-KW"/>
</dbReference>
<keyword evidence="9" id="KW-0460">Magnesium</keyword>
<dbReference type="Gene3D" id="1.10.510.10">
    <property type="entry name" value="Transferase(Phosphotransferase) domain 1"/>
    <property type="match status" value="1"/>
</dbReference>
<dbReference type="InterPro" id="IPR051272">
    <property type="entry name" value="RIO-type_Ser/Thr_kinase"/>
</dbReference>
<evidence type="ECO:0000313" key="14">
    <source>
        <dbReference type="Proteomes" id="UP000053352"/>
    </source>
</evidence>
<dbReference type="InterPro" id="IPR011009">
    <property type="entry name" value="Kinase-like_dom_sf"/>
</dbReference>
<reference evidence="13 14" key="1">
    <citation type="submission" date="2015-11" db="EMBL/GenBank/DDBJ databases">
        <title>Genome sequence of Pyrodictium occultum PL-19, a marine hyperthermophilic archaeon isolated from Volcano, Italy.</title>
        <authorList>
            <person name="Utturkar S."/>
            <person name="Huber H."/>
            <person name="Leptihn S."/>
            <person name="Brown S."/>
            <person name="Stetter K.O."/>
            <person name="Podar M."/>
        </authorList>
    </citation>
    <scope>NUCLEOTIDE SEQUENCE [LARGE SCALE GENOMIC DNA]</scope>
    <source>
        <strain evidence="13 14">PL-19</strain>
    </source>
</reference>
<comment type="caution">
    <text evidence="13">The sequence shown here is derived from an EMBL/GenBank/DDBJ whole genome shotgun (WGS) entry which is preliminary data.</text>
</comment>
<dbReference type="Pfam" id="PF01163">
    <property type="entry name" value="RIO1"/>
    <property type="match status" value="1"/>
</dbReference>
<evidence type="ECO:0000256" key="2">
    <source>
        <dbReference type="ARBA" id="ARBA00012513"/>
    </source>
</evidence>
<dbReference type="Proteomes" id="UP000053352">
    <property type="component" value="Unassembled WGS sequence"/>
</dbReference>
<keyword evidence="6" id="KW-0547">Nucleotide-binding</keyword>
<evidence type="ECO:0000256" key="5">
    <source>
        <dbReference type="ARBA" id="ARBA00022723"/>
    </source>
</evidence>
<dbReference type="PANTHER" id="PTHR45723">
    <property type="entry name" value="SERINE/THREONINE-PROTEIN KINASE RIO1"/>
    <property type="match status" value="1"/>
</dbReference>
<keyword evidence="5" id="KW-0479">Metal-binding</keyword>
<protein>
    <recommendedName>
        <fullName evidence="2">non-specific serine/threonine protein kinase</fullName>
        <ecNumber evidence="2">2.7.11.1</ecNumber>
    </recommendedName>
</protein>
<dbReference type="PROSITE" id="PS50011">
    <property type="entry name" value="PROTEIN_KINASE_DOM"/>
    <property type="match status" value="1"/>
</dbReference>
<evidence type="ECO:0000256" key="3">
    <source>
        <dbReference type="ARBA" id="ARBA00022527"/>
    </source>
</evidence>
<evidence type="ECO:0000259" key="12">
    <source>
        <dbReference type="PROSITE" id="PS50011"/>
    </source>
</evidence>
<dbReference type="SUPFAM" id="SSF56112">
    <property type="entry name" value="Protein kinase-like (PK-like)"/>
    <property type="match status" value="1"/>
</dbReference>
<evidence type="ECO:0000256" key="4">
    <source>
        <dbReference type="ARBA" id="ARBA00022679"/>
    </source>
</evidence>
<dbReference type="InterPro" id="IPR018934">
    <property type="entry name" value="RIO_dom"/>
</dbReference>
<evidence type="ECO:0000313" key="13">
    <source>
        <dbReference type="EMBL" id="KSW12158.1"/>
    </source>
</evidence>
<comment type="catalytic activity">
    <reaction evidence="10">
        <text>L-threonyl-[protein] + ATP = O-phospho-L-threonyl-[protein] + ADP + H(+)</text>
        <dbReference type="Rhea" id="RHEA:46608"/>
        <dbReference type="Rhea" id="RHEA-COMP:11060"/>
        <dbReference type="Rhea" id="RHEA-COMP:11605"/>
        <dbReference type="ChEBI" id="CHEBI:15378"/>
        <dbReference type="ChEBI" id="CHEBI:30013"/>
        <dbReference type="ChEBI" id="CHEBI:30616"/>
        <dbReference type="ChEBI" id="CHEBI:61977"/>
        <dbReference type="ChEBI" id="CHEBI:456216"/>
        <dbReference type="EC" id="2.7.11.1"/>
    </reaction>
</comment>
<dbReference type="STRING" id="2309.CF15_05190"/>
<dbReference type="EMBL" id="LNTB01000001">
    <property type="protein sequence ID" value="KSW12158.1"/>
    <property type="molecule type" value="Genomic_DNA"/>
</dbReference>
<comment type="catalytic activity">
    <reaction evidence="11">
        <text>L-seryl-[protein] + ATP = O-phospho-L-seryl-[protein] + ADP + H(+)</text>
        <dbReference type="Rhea" id="RHEA:17989"/>
        <dbReference type="Rhea" id="RHEA-COMP:9863"/>
        <dbReference type="Rhea" id="RHEA-COMP:11604"/>
        <dbReference type="ChEBI" id="CHEBI:15378"/>
        <dbReference type="ChEBI" id="CHEBI:29999"/>
        <dbReference type="ChEBI" id="CHEBI:30616"/>
        <dbReference type="ChEBI" id="CHEBI:83421"/>
        <dbReference type="ChEBI" id="CHEBI:456216"/>
        <dbReference type="EC" id="2.7.11.1"/>
    </reaction>
</comment>
<keyword evidence="14" id="KW-1185">Reference proteome</keyword>
<comment type="similarity">
    <text evidence="1">Belongs to the protein kinase superfamily. RIO-type Ser/Thr kinase family.</text>
</comment>
<dbReference type="GO" id="GO:0005524">
    <property type="term" value="F:ATP binding"/>
    <property type="evidence" value="ECO:0007669"/>
    <property type="project" value="UniProtKB-KW"/>
</dbReference>
<dbReference type="InterPro" id="IPR000687">
    <property type="entry name" value="RIO_kinase"/>
</dbReference>
<evidence type="ECO:0000256" key="1">
    <source>
        <dbReference type="ARBA" id="ARBA00009196"/>
    </source>
</evidence>
<dbReference type="InterPro" id="IPR000719">
    <property type="entry name" value="Prot_kinase_dom"/>
</dbReference>
<keyword evidence="3 13" id="KW-0723">Serine/threonine-protein kinase</keyword>
<evidence type="ECO:0000256" key="8">
    <source>
        <dbReference type="ARBA" id="ARBA00022840"/>
    </source>
</evidence>
<evidence type="ECO:0000256" key="11">
    <source>
        <dbReference type="ARBA" id="ARBA00048679"/>
    </source>
</evidence>
<dbReference type="EC" id="2.7.11.1" evidence="2"/>
<dbReference type="GO" id="GO:0004674">
    <property type="term" value="F:protein serine/threonine kinase activity"/>
    <property type="evidence" value="ECO:0007669"/>
    <property type="project" value="UniProtKB-KW"/>
</dbReference>
<sequence length="280" mass="32951">MVERGVAGLGGRRYKRLKDKDLFETVEEVWDRQTLLAAYEVMRRLRLDRFAGVLSAGKEARVYRAVGRDGREYAVKIYLTVTAEFRKSIQKYLLGDPRFENVDTSNTKKLFFAWARKEYRNLRRMYEAGVRVPRPYLVYQNIIVMEFLGRGGLRAPTLHEIRHELDAELAERLAREALEQYMRIYCCARLVHADYSEYNLVYFDDRLYVIDVAQAVSLEHPNAQDFLRHDIENIYRFFALQLGVELPEPEELVRRVVACRTQCPGKERREDRGQGQRQAS</sequence>
<dbReference type="Gene3D" id="3.30.200.20">
    <property type="entry name" value="Phosphorylase Kinase, domain 1"/>
    <property type="match status" value="1"/>
</dbReference>
<accession>A0A0V8RVT4</accession>
<evidence type="ECO:0000256" key="10">
    <source>
        <dbReference type="ARBA" id="ARBA00047899"/>
    </source>
</evidence>
<evidence type="ECO:0000256" key="9">
    <source>
        <dbReference type="ARBA" id="ARBA00022842"/>
    </source>
</evidence>
<proteinExistence type="inferred from homology"/>
<keyword evidence="7 13" id="KW-0418">Kinase</keyword>
<dbReference type="SMART" id="SM00090">
    <property type="entry name" value="RIO"/>
    <property type="match status" value="1"/>
</dbReference>
<organism evidence="13 14">
    <name type="scientific">Pyrodictium occultum</name>
    <dbReference type="NCBI Taxonomy" id="2309"/>
    <lineage>
        <taxon>Archaea</taxon>
        <taxon>Thermoproteota</taxon>
        <taxon>Thermoprotei</taxon>
        <taxon>Desulfurococcales</taxon>
        <taxon>Pyrodictiaceae</taxon>
        <taxon>Pyrodictium</taxon>
    </lineage>
</organism>
<evidence type="ECO:0000256" key="7">
    <source>
        <dbReference type="ARBA" id="ARBA00022777"/>
    </source>
</evidence>
<dbReference type="AlphaFoldDB" id="A0A0V8RVT4"/>
<evidence type="ECO:0000256" key="6">
    <source>
        <dbReference type="ARBA" id="ARBA00022741"/>
    </source>
</evidence>